<dbReference type="RefSeq" id="WP_136725273.1">
    <property type="nucleotide sequence ID" value="NZ_JAOPYF010000547.1"/>
</dbReference>
<feature type="transmembrane region" description="Helical" evidence="1">
    <location>
        <begin position="170"/>
        <end position="189"/>
    </location>
</feature>
<feature type="transmembrane region" description="Helical" evidence="1">
    <location>
        <begin position="484"/>
        <end position="504"/>
    </location>
</feature>
<keyword evidence="1" id="KW-0812">Transmembrane</keyword>
<proteinExistence type="predicted"/>
<reference evidence="2 3" key="1">
    <citation type="submission" date="2019-04" db="EMBL/GenBank/DDBJ databases">
        <title>Streptomyces oryziradicis sp. nov., a novel actinomycete isolated from rhizosphere soil of rice (Oryza sativa L.).</title>
        <authorList>
            <person name="Li C."/>
        </authorList>
    </citation>
    <scope>NUCLEOTIDE SEQUENCE [LARGE SCALE GENOMIC DNA]</scope>
    <source>
        <strain evidence="2 3">NEAU-C40</strain>
    </source>
</reference>
<dbReference type="Proteomes" id="UP000305778">
    <property type="component" value="Unassembled WGS sequence"/>
</dbReference>
<feature type="transmembrane region" description="Helical" evidence="1">
    <location>
        <begin position="411"/>
        <end position="432"/>
    </location>
</feature>
<name>A0A4V5MZY3_9ACTN</name>
<feature type="transmembrane region" description="Helical" evidence="1">
    <location>
        <begin position="98"/>
        <end position="124"/>
    </location>
</feature>
<dbReference type="EMBL" id="SUMC01000018">
    <property type="protein sequence ID" value="TKA09939.1"/>
    <property type="molecule type" value="Genomic_DNA"/>
</dbReference>
<protein>
    <submittedName>
        <fullName evidence="2">Transporter</fullName>
    </submittedName>
</protein>
<feature type="transmembrane region" description="Helical" evidence="1">
    <location>
        <begin position="308"/>
        <end position="326"/>
    </location>
</feature>
<gene>
    <name evidence="2" type="ORF">FCI23_19910</name>
</gene>
<keyword evidence="3" id="KW-1185">Reference proteome</keyword>
<dbReference type="OrthoDB" id="4334618at2"/>
<comment type="caution">
    <text evidence="2">The sequence shown here is derived from an EMBL/GenBank/DDBJ whole genome shotgun (WGS) entry which is preliminary data.</text>
</comment>
<keyword evidence="1" id="KW-1133">Transmembrane helix</keyword>
<feature type="transmembrane region" description="Helical" evidence="1">
    <location>
        <begin position="228"/>
        <end position="249"/>
    </location>
</feature>
<sequence>MTGTFIRLKLAVIRNGLRQSTGRTIGWVLGTLFTLFYALATAAGMIALRGDDYAPSVAVTLAVALGIGWAVMPLFLFGGDDTLDPTRLAMLPLRPRPLIGALLVSSLFGVGPVFTVLATAGAVAALAHGAASVVAGVVAVPLVLLLCVALSRAVAAANTRLLTSRRGRDLALLSGLFVAVGAQLVNLGASTLASSDGLHRVRSVASVLRWVPPAPAVDAVRAAADGSYGLAVAELACVAAVLALVLFWWHRSLYRLMVSPDASTLRVSEAKARKTRSTGLSRLLPAGRTGTVMERQFRYAWRDPRAKAAWATALAVGLLLPVVSAVQHGSVYSSCWAAGLLGLQMYNQFGADGSAFWTVAATISTRRDASAELSARALSIAVVAIPYVAAVTIGAALLLDRAGAIPETLGLSFALLGALIATGTFASVRFPYAVPHDNPFGNAAPGQGGLATLSVFAGGAMGSALCLPPLAVLIWLHIAGHHGWLWLLLPGGALYGAALAVGGLRFTAPRMVGRLPEILAAVSSG</sequence>
<feature type="transmembrane region" description="Helical" evidence="1">
    <location>
        <begin position="53"/>
        <end position="77"/>
    </location>
</feature>
<evidence type="ECO:0000313" key="3">
    <source>
        <dbReference type="Proteomes" id="UP000305778"/>
    </source>
</evidence>
<dbReference type="AlphaFoldDB" id="A0A4V5MZY3"/>
<organism evidence="2 3">
    <name type="scientific">Actinacidiphila oryziradicis</name>
    <dbReference type="NCBI Taxonomy" id="2571141"/>
    <lineage>
        <taxon>Bacteria</taxon>
        <taxon>Bacillati</taxon>
        <taxon>Actinomycetota</taxon>
        <taxon>Actinomycetes</taxon>
        <taxon>Kitasatosporales</taxon>
        <taxon>Streptomycetaceae</taxon>
        <taxon>Actinacidiphila</taxon>
    </lineage>
</organism>
<accession>A0A4V5MZY3</accession>
<feature type="transmembrane region" description="Helical" evidence="1">
    <location>
        <begin position="377"/>
        <end position="399"/>
    </location>
</feature>
<keyword evidence="1" id="KW-0472">Membrane</keyword>
<feature type="transmembrane region" description="Helical" evidence="1">
    <location>
        <begin position="130"/>
        <end position="150"/>
    </location>
</feature>
<evidence type="ECO:0000256" key="1">
    <source>
        <dbReference type="SAM" id="Phobius"/>
    </source>
</evidence>
<feature type="transmembrane region" description="Helical" evidence="1">
    <location>
        <begin position="453"/>
        <end position="478"/>
    </location>
</feature>
<feature type="transmembrane region" description="Helical" evidence="1">
    <location>
        <begin position="24"/>
        <end position="47"/>
    </location>
</feature>
<evidence type="ECO:0000313" key="2">
    <source>
        <dbReference type="EMBL" id="TKA09939.1"/>
    </source>
</evidence>